<reference evidence="1" key="1">
    <citation type="submission" date="2014-11" db="EMBL/GenBank/DDBJ databases">
        <authorList>
            <person name="Amaro Gonzalez C."/>
        </authorList>
    </citation>
    <scope>NUCLEOTIDE SEQUENCE</scope>
</reference>
<dbReference type="EMBL" id="GBXM01060110">
    <property type="protein sequence ID" value="JAH48467.1"/>
    <property type="molecule type" value="Transcribed_RNA"/>
</dbReference>
<reference evidence="1" key="2">
    <citation type="journal article" date="2015" name="Fish Shellfish Immunol.">
        <title>Early steps in the European eel (Anguilla anguilla)-Vibrio vulnificus interaction in the gills: Role of the RtxA13 toxin.</title>
        <authorList>
            <person name="Callol A."/>
            <person name="Pajuelo D."/>
            <person name="Ebbesson L."/>
            <person name="Teles M."/>
            <person name="MacKenzie S."/>
            <person name="Amaro C."/>
        </authorList>
    </citation>
    <scope>NUCLEOTIDE SEQUENCE</scope>
</reference>
<accession>A0A0E9T4W6</accession>
<name>A0A0E9T4W6_ANGAN</name>
<protein>
    <submittedName>
        <fullName evidence="1">Uncharacterized protein</fullName>
    </submittedName>
</protein>
<evidence type="ECO:0000313" key="1">
    <source>
        <dbReference type="EMBL" id="JAH48467.1"/>
    </source>
</evidence>
<dbReference type="AlphaFoldDB" id="A0A0E9T4W6"/>
<sequence>MRMIITIIVHNIQSFLCLKTMGSGHTAEPSVFFSLPRLNMKGTFGYPDRNRNYG</sequence>
<proteinExistence type="predicted"/>
<organism evidence="1">
    <name type="scientific">Anguilla anguilla</name>
    <name type="common">European freshwater eel</name>
    <name type="synonym">Muraena anguilla</name>
    <dbReference type="NCBI Taxonomy" id="7936"/>
    <lineage>
        <taxon>Eukaryota</taxon>
        <taxon>Metazoa</taxon>
        <taxon>Chordata</taxon>
        <taxon>Craniata</taxon>
        <taxon>Vertebrata</taxon>
        <taxon>Euteleostomi</taxon>
        <taxon>Actinopterygii</taxon>
        <taxon>Neopterygii</taxon>
        <taxon>Teleostei</taxon>
        <taxon>Anguilliformes</taxon>
        <taxon>Anguillidae</taxon>
        <taxon>Anguilla</taxon>
    </lineage>
</organism>